<feature type="transmembrane region" description="Helical" evidence="1">
    <location>
        <begin position="83"/>
        <end position="112"/>
    </location>
</feature>
<feature type="transmembrane region" description="Helical" evidence="1">
    <location>
        <begin position="29"/>
        <end position="47"/>
    </location>
</feature>
<accession>D9QRR5</accession>
<evidence type="ECO:0000256" key="1">
    <source>
        <dbReference type="SAM" id="Phobius"/>
    </source>
</evidence>
<dbReference type="KEGG" id="aar:Acear_1701"/>
<protein>
    <submittedName>
        <fullName evidence="2">SpoVA protein</fullName>
    </submittedName>
</protein>
<dbReference type="PANTHER" id="PTHR38450">
    <property type="entry name" value="STAGE V SPORULATION PROTEIN AC-RELATED"/>
    <property type="match status" value="1"/>
</dbReference>
<name>D9QRR5_ACEAZ</name>
<evidence type="ECO:0000313" key="3">
    <source>
        <dbReference type="Proteomes" id="UP000001661"/>
    </source>
</evidence>
<dbReference type="Pfam" id="PF03862">
    <property type="entry name" value="SpoVAC_SpoVAEB"/>
    <property type="match status" value="1"/>
</dbReference>
<dbReference type="eggNOG" id="ENOG50315MJ">
    <property type="taxonomic scope" value="Bacteria"/>
</dbReference>
<dbReference type="InterPro" id="IPR005562">
    <property type="entry name" value="SpoVA"/>
</dbReference>
<keyword evidence="1" id="KW-0472">Membrane</keyword>
<proteinExistence type="predicted"/>
<keyword evidence="1" id="KW-0812">Transmembrane</keyword>
<reference evidence="2 3" key="1">
    <citation type="journal article" date="2010" name="Stand. Genomic Sci.">
        <title>Complete genome sequence of Acetohalobium arabaticum type strain (Z-7288).</title>
        <authorList>
            <person name="Sikorski J."/>
            <person name="Lapidus A."/>
            <person name="Chertkov O."/>
            <person name="Lucas S."/>
            <person name="Copeland A."/>
            <person name="Glavina Del Rio T."/>
            <person name="Nolan M."/>
            <person name="Tice H."/>
            <person name="Cheng J.F."/>
            <person name="Han C."/>
            <person name="Brambilla E."/>
            <person name="Pitluck S."/>
            <person name="Liolios K."/>
            <person name="Ivanova N."/>
            <person name="Mavromatis K."/>
            <person name="Mikhailova N."/>
            <person name="Pati A."/>
            <person name="Bruce D."/>
            <person name="Detter C."/>
            <person name="Tapia R."/>
            <person name="Goodwin L."/>
            <person name="Chen A."/>
            <person name="Palaniappan K."/>
            <person name="Land M."/>
            <person name="Hauser L."/>
            <person name="Chang Y.J."/>
            <person name="Jeffries C.D."/>
            <person name="Rohde M."/>
            <person name="Goker M."/>
            <person name="Spring S."/>
            <person name="Woyke T."/>
            <person name="Bristow J."/>
            <person name="Eisen J.A."/>
            <person name="Markowitz V."/>
            <person name="Hugenholtz P."/>
            <person name="Kyrpides N.C."/>
            <person name="Klenk H.P."/>
        </authorList>
    </citation>
    <scope>NUCLEOTIDE SEQUENCE [LARGE SCALE GENOMIC DNA]</scope>
    <source>
        <strain evidence="3">ATCC 49924 / DSM 5501 / Z-7288</strain>
    </source>
</reference>
<keyword evidence="1" id="KW-1133">Transmembrane helix</keyword>
<gene>
    <name evidence="2" type="ordered locus">Acear_1701</name>
</gene>
<feature type="transmembrane region" description="Helical" evidence="1">
    <location>
        <begin position="54"/>
        <end position="71"/>
    </location>
</feature>
<dbReference type="Proteomes" id="UP000001661">
    <property type="component" value="Chromosome"/>
</dbReference>
<dbReference type="PANTHER" id="PTHR38450:SF2">
    <property type="entry name" value="STAGE V SPORULATION PROTEIN AEB"/>
    <property type="match status" value="1"/>
</dbReference>
<dbReference type="AlphaFoldDB" id="D9QRR5"/>
<organism evidence="2 3">
    <name type="scientific">Acetohalobium arabaticum (strain ATCC 49924 / DSM 5501 / Z-7288)</name>
    <dbReference type="NCBI Taxonomy" id="574087"/>
    <lineage>
        <taxon>Bacteria</taxon>
        <taxon>Bacillati</taxon>
        <taxon>Bacillota</taxon>
        <taxon>Clostridia</taxon>
        <taxon>Halanaerobiales</taxon>
        <taxon>Halobacteroidaceae</taxon>
        <taxon>Acetohalobium</taxon>
    </lineage>
</organism>
<evidence type="ECO:0000313" key="2">
    <source>
        <dbReference type="EMBL" id="ADL13206.1"/>
    </source>
</evidence>
<dbReference type="OrthoDB" id="9797988at2"/>
<keyword evidence="3" id="KW-1185">Reference proteome</keyword>
<dbReference type="EMBL" id="CP002105">
    <property type="protein sequence ID" value="ADL13206.1"/>
    <property type="molecule type" value="Genomic_DNA"/>
</dbReference>
<sequence>MNYLTAFLVGGLICGLGQLFLDYTNYTPAHLLVTMVTVGAILTGLGLFQPLIDFAGAGVTALVINFGHVVTKGVLNEVNRNGFLGLFAGILELGSVGISASIVIGFLMAAIFRPKE</sequence>
<dbReference type="HOGENOM" id="CLU_112786_1_0_9"/>
<dbReference type="STRING" id="574087.Acear_1701"/>
<dbReference type="RefSeq" id="WP_013278651.1">
    <property type="nucleotide sequence ID" value="NC_014378.1"/>
</dbReference>